<feature type="transmembrane region" description="Helical" evidence="7">
    <location>
        <begin position="133"/>
        <end position="158"/>
    </location>
</feature>
<organism evidence="9 10">
    <name type="scientific">Paracidovorax wautersii</name>
    <dbReference type="NCBI Taxonomy" id="1177982"/>
    <lineage>
        <taxon>Bacteria</taxon>
        <taxon>Pseudomonadati</taxon>
        <taxon>Pseudomonadota</taxon>
        <taxon>Betaproteobacteria</taxon>
        <taxon>Burkholderiales</taxon>
        <taxon>Comamonadaceae</taxon>
        <taxon>Paracidovorax</taxon>
    </lineage>
</organism>
<comment type="subunit">
    <text evidence="7">The complex comprises the extracytoplasmic solute receptor protein and the two transmembrane proteins.</text>
</comment>
<dbReference type="Pfam" id="PF06808">
    <property type="entry name" value="DctM"/>
    <property type="match status" value="1"/>
</dbReference>
<dbReference type="PIRSF" id="PIRSF006066">
    <property type="entry name" value="HI0050"/>
    <property type="match status" value="1"/>
</dbReference>
<feature type="domain" description="TRAP C4-dicarboxylate transport system permease DctM subunit" evidence="8">
    <location>
        <begin position="6"/>
        <end position="417"/>
    </location>
</feature>
<evidence type="ECO:0000313" key="10">
    <source>
        <dbReference type="Proteomes" id="UP000461670"/>
    </source>
</evidence>
<dbReference type="PANTHER" id="PTHR33362:SF2">
    <property type="entry name" value="TRAP TRANSPORTER LARGE PERMEASE PROTEIN"/>
    <property type="match status" value="1"/>
</dbReference>
<name>A0A7V8FQV9_9BURK</name>
<evidence type="ECO:0000256" key="5">
    <source>
        <dbReference type="ARBA" id="ARBA00022989"/>
    </source>
</evidence>
<comment type="similarity">
    <text evidence="7">Belongs to the TRAP transporter large permease family.</text>
</comment>
<keyword evidence="4 7" id="KW-0812">Transmembrane</keyword>
<keyword evidence="3 7" id="KW-0997">Cell inner membrane</keyword>
<evidence type="ECO:0000256" key="7">
    <source>
        <dbReference type="RuleBase" id="RU369079"/>
    </source>
</evidence>
<keyword evidence="6 7" id="KW-0472">Membrane</keyword>
<comment type="function">
    <text evidence="7">Part of the tripartite ATP-independent periplasmic (TRAP) transport system.</text>
</comment>
<evidence type="ECO:0000256" key="2">
    <source>
        <dbReference type="ARBA" id="ARBA00022475"/>
    </source>
</evidence>
<evidence type="ECO:0000256" key="3">
    <source>
        <dbReference type="ARBA" id="ARBA00022519"/>
    </source>
</evidence>
<feature type="transmembrane region" description="Helical" evidence="7">
    <location>
        <begin position="397"/>
        <end position="417"/>
    </location>
</feature>
<reference evidence="10" key="1">
    <citation type="journal article" date="2020" name="MBio">
        <title>Horizontal gene transfer to a defensive symbiont with a reduced genome amongst a multipartite beetle microbiome.</title>
        <authorList>
            <person name="Waterworth S.C."/>
            <person name="Florez L.V."/>
            <person name="Rees E.R."/>
            <person name="Hertweck C."/>
            <person name="Kaltenpoth M."/>
            <person name="Kwan J.C."/>
        </authorList>
    </citation>
    <scope>NUCLEOTIDE SEQUENCE [LARGE SCALE GENOMIC DNA]</scope>
</reference>
<keyword evidence="2" id="KW-1003">Cell membrane</keyword>
<evidence type="ECO:0000259" key="8">
    <source>
        <dbReference type="Pfam" id="PF06808"/>
    </source>
</evidence>
<dbReference type="EMBL" id="WNDQ01000009">
    <property type="protein sequence ID" value="KAF1022771.1"/>
    <property type="molecule type" value="Genomic_DNA"/>
</dbReference>
<evidence type="ECO:0000256" key="4">
    <source>
        <dbReference type="ARBA" id="ARBA00022692"/>
    </source>
</evidence>
<comment type="caution">
    <text evidence="9">The sequence shown here is derived from an EMBL/GenBank/DDBJ whole genome shotgun (WGS) entry which is preliminary data.</text>
</comment>
<dbReference type="GO" id="GO:0005886">
    <property type="term" value="C:plasma membrane"/>
    <property type="evidence" value="ECO:0007669"/>
    <property type="project" value="UniProtKB-SubCell"/>
</dbReference>
<evidence type="ECO:0000256" key="6">
    <source>
        <dbReference type="ARBA" id="ARBA00023136"/>
    </source>
</evidence>
<feature type="transmembrane region" description="Helical" evidence="7">
    <location>
        <begin position="306"/>
        <end position="327"/>
    </location>
</feature>
<dbReference type="Proteomes" id="UP000461670">
    <property type="component" value="Unassembled WGS sequence"/>
</dbReference>
<feature type="transmembrane region" description="Helical" evidence="7">
    <location>
        <begin position="272"/>
        <end position="294"/>
    </location>
</feature>
<feature type="transmembrane region" description="Helical" evidence="7">
    <location>
        <begin position="241"/>
        <end position="260"/>
    </location>
</feature>
<feature type="transmembrane region" description="Helical" evidence="7">
    <location>
        <begin position="214"/>
        <end position="235"/>
    </location>
</feature>
<accession>A0A7V8FQV9</accession>
<proteinExistence type="inferred from homology"/>
<dbReference type="InterPro" id="IPR004681">
    <property type="entry name" value="TRAP_DctM"/>
</dbReference>
<comment type="subcellular location">
    <subcellularLocation>
        <location evidence="1 7">Cell inner membrane</location>
        <topology evidence="1 7">Multi-pass membrane protein</topology>
    </subcellularLocation>
</comment>
<feature type="transmembrane region" description="Helical" evidence="7">
    <location>
        <begin position="6"/>
        <end position="34"/>
    </location>
</feature>
<keyword evidence="5 7" id="KW-1133">Transmembrane helix</keyword>
<dbReference type="PANTHER" id="PTHR33362">
    <property type="entry name" value="SIALIC ACID TRAP TRANSPORTER PERMEASE PROTEIN SIAT-RELATED"/>
    <property type="match status" value="1"/>
</dbReference>
<gene>
    <name evidence="9" type="primary">siaM_1</name>
    <name evidence="9" type="ORF">GAK30_00928</name>
</gene>
<dbReference type="InterPro" id="IPR010656">
    <property type="entry name" value="DctM"/>
</dbReference>
<keyword evidence="7" id="KW-0813">Transport</keyword>
<feature type="transmembrane region" description="Helical" evidence="7">
    <location>
        <begin position="170"/>
        <end position="193"/>
    </location>
</feature>
<protein>
    <recommendedName>
        <fullName evidence="7">TRAP transporter large permease protein</fullName>
    </recommendedName>
</protein>
<dbReference type="NCBIfam" id="TIGR00786">
    <property type="entry name" value="dctM"/>
    <property type="match status" value="1"/>
</dbReference>
<feature type="transmembrane region" description="Helical" evidence="7">
    <location>
        <begin position="55"/>
        <end position="81"/>
    </location>
</feature>
<evidence type="ECO:0000256" key="1">
    <source>
        <dbReference type="ARBA" id="ARBA00004429"/>
    </source>
</evidence>
<dbReference type="AlphaFoldDB" id="A0A7V8FQV9"/>
<dbReference type="GO" id="GO:0022857">
    <property type="term" value="F:transmembrane transporter activity"/>
    <property type="evidence" value="ECO:0007669"/>
    <property type="project" value="UniProtKB-UniRule"/>
</dbReference>
<evidence type="ECO:0000313" key="9">
    <source>
        <dbReference type="EMBL" id="KAF1022771.1"/>
    </source>
</evidence>
<feature type="transmembrane region" description="Helical" evidence="7">
    <location>
        <begin position="93"/>
        <end position="112"/>
    </location>
</feature>
<sequence>MWITLFVSVVVLLALGVPVAFSLAIASALAVLVGGEFPMVVVFKEMFTGIDSFPLMAVPFFILAAEIMSGGALTIVLLRFAAQFVGHLRGGLGYANVLSLTIFSGISGSALADAAGPGAMMIRMMDKAGYGRAYPAALTAATAVVGPIIPPSIIMIVYCLQDERVSVLSLFLAGVVPGVLIALGMAAVNWWVCRQRGYRSVQPRPPLRQMLVNTWKAIPALMLLVIVLGGIRLGLFTPTEASVVAVFYALLCGKWIYGTLRWSAMPGILARSALLTASVLLIVAASAAFAWVLTIEGTPQMLADTIVQWNLGPLAFLAAVNILLLLFGIFMEPLPGVMILVPILAPISGALGIDPVHFAIVVIVNLTLGMITPPVGSLLFVVCASAKVPLTALTRELVPFLVAHAAILVLLTLVPWLSVGLPHLLGR</sequence>
<feature type="transmembrane region" description="Helical" evidence="7">
    <location>
        <begin position="334"/>
        <end position="353"/>
    </location>
</feature>
<feature type="transmembrane region" description="Helical" evidence="7">
    <location>
        <begin position="359"/>
        <end position="385"/>
    </location>
</feature>